<protein>
    <submittedName>
        <fullName evidence="7">CidA/LrgA family protein</fullName>
    </submittedName>
</protein>
<keyword evidence="2" id="KW-1003">Cell membrane</keyword>
<reference evidence="7" key="2">
    <citation type="submission" date="2021-04" db="EMBL/GenBank/DDBJ databases">
        <authorList>
            <person name="Gilroy R."/>
        </authorList>
    </citation>
    <scope>NUCLEOTIDE SEQUENCE</scope>
    <source>
        <strain evidence="7">CHK165-2605</strain>
    </source>
</reference>
<dbReference type="PANTHER" id="PTHR33931">
    <property type="entry name" value="HOLIN-LIKE PROTEIN CIDA-RELATED"/>
    <property type="match status" value="1"/>
</dbReference>
<name>A0A9D2P5P0_9FIRM</name>
<keyword evidence="4 6" id="KW-1133">Transmembrane helix</keyword>
<dbReference type="Pfam" id="PF03788">
    <property type="entry name" value="LrgA"/>
    <property type="match status" value="1"/>
</dbReference>
<keyword evidence="3 6" id="KW-0812">Transmembrane</keyword>
<evidence type="ECO:0000256" key="2">
    <source>
        <dbReference type="ARBA" id="ARBA00022475"/>
    </source>
</evidence>
<organism evidence="7 8">
    <name type="scientific">Candidatus Mediterraneibacter gallistercoris</name>
    <dbReference type="NCBI Taxonomy" id="2838671"/>
    <lineage>
        <taxon>Bacteria</taxon>
        <taxon>Bacillati</taxon>
        <taxon>Bacillota</taxon>
        <taxon>Clostridia</taxon>
        <taxon>Lachnospirales</taxon>
        <taxon>Lachnospiraceae</taxon>
        <taxon>Mediterraneibacter</taxon>
    </lineage>
</organism>
<dbReference type="GO" id="GO:0005886">
    <property type="term" value="C:plasma membrane"/>
    <property type="evidence" value="ECO:0007669"/>
    <property type="project" value="UniProtKB-SubCell"/>
</dbReference>
<dbReference type="AlphaFoldDB" id="A0A9D2P5P0"/>
<comment type="caution">
    <text evidence="7">The sequence shown here is derived from an EMBL/GenBank/DDBJ whole genome shotgun (WGS) entry which is preliminary data.</text>
</comment>
<evidence type="ECO:0000256" key="1">
    <source>
        <dbReference type="ARBA" id="ARBA00004651"/>
    </source>
</evidence>
<gene>
    <name evidence="7" type="ORF">H9756_05315</name>
</gene>
<dbReference type="Proteomes" id="UP000823895">
    <property type="component" value="Unassembled WGS sequence"/>
</dbReference>
<evidence type="ECO:0000256" key="5">
    <source>
        <dbReference type="ARBA" id="ARBA00023136"/>
    </source>
</evidence>
<sequence>MKIIRQIGIIFAVCWLSILVEKILPVAFPASVIGMILLFICLFTGALKIEHIQEKADFLLENMAFFFVPAGVSIINYFDVLKSTWIQLVIICVISTIVTFAVTAWSVRLTIRLIERRKKSE</sequence>
<dbReference type="EMBL" id="DWWI01000112">
    <property type="protein sequence ID" value="HJC43089.1"/>
    <property type="molecule type" value="Genomic_DNA"/>
</dbReference>
<evidence type="ECO:0000256" key="3">
    <source>
        <dbReference type="ARBA" id="ARBA00022692"/>
    </source>
</evidence>
<dbReference type="PANTHER" id="PTHR33931:SF2">
    <property type="entry name" value="HOLIN-LIKE PROTEIN CIDA"/>
    <property type="match status" value="1"/>
</dbReference>
<dbReference type="InterPro" id="IPR005538">
    <property type="entry name" value="LrgA/CidA"/>
</dbReference>
<feature type="transmembrane region" description="Helical" evidence="6">
    <location>
        <begin position="84"/>
        <end position="111"/>
    </location>
</feature>
<feature type="transmembrane region" description="Helical" evidence="6">
    <location>
        <begin position="7"/>
        <end position="24"/>
    </location>
</feature>
<evidence type="ECO:0000256" key="4">
    <source>
        <dbReference type="ARBA" id="ARBA00022989"/>
    </source>
</evidence>
<evidence type="ECO:0000313" key="7">
    <source>
        <dbReference type="EMBL" id="HJC43089.1"/>
    </source>
</evidence>
<feature type="transmembrane region" description="Helical" evidence="6">
    <location>
        <begin position="59"/>
        <end position="78"/>
    </location>
</feature>
<keyword evidence="5 6" id="KW-0472">Membrane</keyword>
<evidence type="ECO:0000256" key="6">
    <source>
        <dbReference type="SAM" id="Phobius"/>
    </source>
</evidence>
<reference evidence="7" key="1">
    <citation type="journal article" date="2021" name="PeerJ">
        <title>Extensive microbial diversity within the chicken gut microbiome revealed by metagenomics and culture.</title>
        <authorList>
            <person name="Gilroy R."/>
            <person name="Ravi A."/>
            <person name="Getino M."/>
            <person name="Pursley I."/>
            <person name="Horton D.L."/>
            <person name="Alikhan N.F."/>
            <person name="Baker D."/>
            <person name="Gharbi K."/>
            <person name="Hall N."/>
            <person name="Watson M."/>
            <person name="Adriaenssens E.M."/>
            <person name="Foster-Nyarko E."/>
            <person name="Jarju S."/>
            <person name="Secka A."/>
            <person name="Antonio M."/>
            <person name="Oren A."/>
            <person name="Chaudhuri R.R."/>
            <person name="La Ragione R."/>
            <person name="Hildebrand F."/>
            <person name="Pallen M.J."/>
        </authorList>
    </citation>
    <scope>NUCLEOTIDE SEQUENCE</scope>
    <source>
        <strain evidence="7">CHK165-2605</strain>
    </source>
</reference>
<evidence type="ECO:0000313" key="8">
    <source>
        <dbReference type="Proteomes" id="UP000823895"/>
    </source>
</evidence>
<proteinExistence type="predicted"/>
<comment type="subcellular location">
    <subcellularLocation>
        <location evidence="1">Cell membrane</location>
        <topology evidence="1">Multi-pass membrane protein</topology>
    </subcellularLocation>
</comment>
<feature type="transmembrane region" description="Helical" evidence="6">
    <location>
        <begin position="30"/>
        <end position="47"/>
    </location>
</feature>
<accession>A0A9D2P5P0</accession>